<dbReference type="InterPro" id="IPR038726">
    <property type="entry name" value="PDDEXK_AddAB-type"/>
</dbReference>
<name>A0A0G3I2P7_LIBAF</name>
<protein>
    <submittedName>
        <fullName evidence="2">Double-strand break repair protein AddB</fullName>
    </submittedName>
</protein>
<keyword evidence="3" id="KW-1185">Reference proteome</keyword>
<dbReference type="InterPro" id="IPR027417">
    <property type="entry name" value="P-loop_NTPase"/>
</dbReference>
<proteinExistence type="predicted"/>
<sequence>MQHKQPNIFTIAPSSPFFKEMIIALLDGKLVENFQYDPSDPLSLASVTIYVPTKRAIQELRSEFIEITGKKSIILPTIKSLGDITEGNFTADLLLSCDLNPPVSNIQRLLELAHLILMWRNKLPNSIKDLYPESPLSLPISPANAIWLAKNLADIIDTIETEEKTWDGLYALQNEQYGMWGLLALGFLKIANQYWTDRLSELNASSPAKYQIDLMHAEEKSLLNEKKWPVIIAGSTGSIPATARLMSTVANNPNGAIVLPGLDFSISNKIWDKITDKSPRISNSNATYSMHPQYSLANLLQFLKIKREDVKNLGKIDEEMYMRSVVISKSFLPSDTSETENTSILDNNILQNIQKYFSDVSLVEADNEREEATAIAVALRMSLDENKKTKSALITADRNLSRRVKLELIRFGIDVDISAGIPLSNTLQNSILTSLLNAVFKPSDTIAIANLIKHPLAKFGFSEKHLYKAKNALELIALRKNTNSYDIVRLKSLVLERIATQQHSSHVPLWQSRLSDEDKDLASSLADHITQSIIPLVTHKNDTLSISDWTKLTANCLQNICFDEHAKLPNLWRAEEGKAISSLFQKIVETSSSIKANAIEWIDIITALIAGETVAPINDKSSNIFILGTLESRLLSFDTVILGGLNEGIWPKHPPKNPFLSRMMQSDLGLEIDEKYIGQASHDFEMASGTRHLIYSRSLRANNIPTIASRWLQRLLVFGGNAFADDLKKKGQCYLDWARNLDNTKKQPSHIRPKPFPPLEIQPKTYSFTEIKTLISDPYAIYAKKILKLDFIPRFKKDPDPRDRGTLFHNIISELIKKGINKNTPEINCLMQKIVDSSFEQENLPPHIDIIWRHLFHKISHSFLEHEEKRQDLIEKSFVNVPAKMKIESVGIHLTGNADRIDLLKSGFVDIIDYKTGNNPTENMARELTDPQLSLEAAALQAGAFTQIDCKKVDNLFYIRLKKKFKEDCITDNNKENYSADALAEKSLSNFIEMITLLQSGKKPFISYLRLPKESNTWSEYDHLARIAEWRDKYDTS</sequence>
<gene>
    <name evidence="2" type="ORF">G293_02655</name>
</gene>
<organism evidence="2 3">
    <name type="scientific">Candidatus Liberibacter africanus PTSAPSY</name>
    <dbReference type="NCBI Taxonomy" id="1277257"/>
    <lineage>
        <taxon>Bacteria</taxon>
        <taxon>Pseudomonadati</taxon>
        <taxon>Pseudomonadota</taxon>
        <taxon>Alphaproteobacteria</taxon>
        <taxon>Hyphomicrobiales</taxon>
        <taxon>Rhizobiaceae</taxon>
        <taxon>Liberibacter</taxon>
    </lineage>
</organism>
<dbReference type="InterPro" id="IPR011604">
    <property type="entry name" value="PDDEXK-like_dom_sf"/>
</dbReference>
<dbReference type="Gene3D" id="3.40.50.300">
    <property type="entry name" value="P-loop containing nucleotide triphosphate hydrolases"/>
    <property type="match status" value="1"/>
</dbReference>
<dbReference type="NCBIfam" id="TIGR02786">
    <property type="entry name" value="addB_alphas"/>
    <property type="match status" value="1"/>
</dbReference>
<reference evidence="2 3" key="1">
    <citation type="journal article" date="2015" name="Genome Announc.">
        <title>Complete Genome Sequence of 'Candidatus Liberibacter africanus,' a Bacterium Associated with Citrus Huanglongbing.</title>
        <authorList>
            <person name="Lin H."/>
            <person name="Pietersen G."/>
            <person name="Han C."/>
            <person name="Read D.A."/>
            <person name="Lou B."/>
            <person name="Gupta G."/>
            <person name="Civerolo E.L."/>
        </authorList>
    </citation>
    <scope>NUCLEOTIDE SEQUENCE [LARGE SCALE GENOMIC DNA]</scope>
    <source>
        <strain evidence="2 3">PTSAPSY</strain>
    </source>
</reference>
<dbReference type="SUPFAM" id="SSF52540">
    <property type="entry name" value="P-loop containing nucleoside triphosphate hydrolases"/>
    <property type="match status" value="1"/>
</dbReference>
<dbReference type="Pfam" id="PF12705">
    <property type="entry name" value="PDDEXK_1"/>
    <property type="match status" value="1"/>
</dbReference>
<dbReference type="EMBL" id="CP004021">
    <property type="protein sequence ID" value="AKK20161.1"/>
    <property type="molecule type" value="Genomic_DNA"/>
</dbReference>
<evidence type="ECO:0000313" key="3">
    <source>
        <dbReference type="Proteomes" id="UP000035503"/>
    </source>
</evidence>
<dbReference type="Gene3D" id="1.10.486.10">
    <property type="entry name" value="PCRA, domain 4"/>
    <property type="match status" value="1"/>
</dbReference>
<dbReference type="PATRIC" id="fig|1277257.4.peg.572"/>
<dbReference type="Proteomes" id="UP000035503">
    <property type="component" value="Chromosome"/>
</dbReference>
<feature type="domain" description="PD-(D/E)XK endonuclease-like" evidence="1">
    <location>
        <begin position="766"/>
        <end position="975"/>
    </location>
</feature>
<dbReference type="OrthoDB" id="9780606at2"/>
<dbReference type="Gene3D" id="3.90.320.10">
    <property type="match status" value="1"/>
</dbReference>
<evidence type="ECO:0000313" key="2">
    <source>
        <dbReference type="EMBL" id="AKK20161.1"/>
    </source>
</evidence>
<dbReference type="KEGG" id="lau:G293_02655"/>
<dbReference type="AlphaFoldDB" id="A0A0G3I2P7"/>
<evidence type="ECO:0000259" key="1">
    <source>
        <dbReference type="Pfam" id="PF12705"/>
    </source>
</evidence>
<dbReference type="RefSeq" id="WP_047264190.1">
    <property type="nucleotide sequence ID" value="NZ_CP004021.1"/>
</dbReference>
<dbReference type="InterPro" id="IPR014153">
    <property type="entry name" value="Ds_break_AddB"/>
</dbReference>
<accession>A0A0G3I2P7</accession>
<dbReference type="STRING" id="1277257.G293_02655"/>